<dbReference type="GO" id="GO:0000294">
    <property type="term" value="P:nuclear-transcribed mRNA catabolic process, RNase MRP-dependent"/>
    <property type="evidence" value="ECO:0007669"/>
    <property type="project" value="TreeGrafter"/>
</dbReference>
<comment type="caution">
    <text evidence="2">The sequence shown here is derived from an EMBL/GenBank/DDBJ whole genome shotgun (WGS) entry which is preliminary data.</text>
</comment>
<evidence type="ECO:0000313" key="3">
    <source>
        <dbReference type="Proteomes" id="UP000541154"/>
    </source>
</evidence>
<evidence type="ECO:0000256" key="1">
    <source>
        <dbReference type="SAM" id="MobiDB-lite"/>
    </source>
</evidence>
<gene>
    <name evidence="2" type="ORF">ETB97_012903</name>
</gene>
<accession>A0A8H6A7A7</accession>
<dbReference type="GO" id="GO:0042134">
    <property type="term" value="F:rRNA primary transcript binding"/>
    <property type="evidence" value="ECO:0007669"/>
    <property type="project" value="InterPro"/>
</dbReference>
<name>A0A8H6A7A7_PETAA</name>
<dbReference type="Proteomes" id="UP000541154">
    <property type="component" value="Unassembled WGS sequence"/>
</dbReference>
<organism evidence="2 3">
    <name type="scientific">Petromyces alliaceus</name>
    <name type="common">Aspergillus alliaceus</name>
    <dbReference type="NCBI Taxonomy" id="209559"/>
    <lineage>
        <taxon>Eukaryota</taxon>
        <taxon>Fungi</taxon>
        <taxon>Dikarya</taxon>
        <taxon>Ascomycota</taxon>
        <taxon>Pezizomycotina</taxon>
        <taxon>Eurotiomycetes</taxon>
        <taxon>Eurotiomycetidae</taxon>
        <taxon>Eurotiales</taxon>
        <taxon>Aspergillaceae</taxon>
        <taxon>Aspergillus</taxon>
        <taxon>Aspergillus subgen. Circumdati</taxon>
    </lineage>
</organism>
<proteinExistence type="predicted"/>
<reference evidence="2 3" key="1">
    <citation type="submission" date="2019-04" db="EMBL/GenBank/DDBJ databases">
        <title>Aspergillus burnettii sp. nov., novel species from soil in southeast Queensland.</title>
        <authorList>
            <person name="Gilchrist C.L.M."/>
            <person name="Pitt J.I."/>
            <person name="Lange L."/>
            <person name="Lacey H.J."/>
            <person name="Vuong D."/>
            <person name="Midgley D.J."/>
            <person name="Greenfield P."/>
            <person name="Bradbury M."/>
            <person name="Lacey E."/>
            <person name="Busk P.K."/>
            <person name="Pilgaard B."/>
            <person name="Chooi Y.H."/>
            <person name="Piggott A.M."/>
        </authorList>
    </citation>
    <scope>NUCLEOTIDE SEQUENCE [LARGE SCALE GENOMIC DNA]</scope>
    <source>
        <strain evidence="2 3">FRR 5400</strain>
    </source>
</reference>
<dbReference type="PANTHER" id="PTHR37792:SF1">
    <property type="entry name" value="RIBONUCLEASE MRP PROTEIN SUBUNIT RMP1"/>
    <property type="match status" value="1"/>
</dbReference>
<feature type="region of interest" description="Disordered" evidence="1">
    <location>
        <begin position="128"/>
        <end position="158"/>
    </location>
</feature>
<sequence>MFCSKCNIYLEKQPTFLTHRRRPFDALAGLGGVSRLESECGTWRPTLFQDVTFVADGQFSTLGTVLLGTLARLTNAIGLDKELKSPAQTVTFKATPSHPTIEGSEDFGEVLSRNKNLSCPDEILEEASSKAEENFKSASTRPESKIDEAVTTHNKKKKKKKKDAIDSLFDGLL</sequence>
<keyword evidence="3" id="KW-1185">Reference proteome</keyword>
<evidence type="ECO:0000313" key="2">
    <source>
        <dbReference type="EMBL" id="KAF5861499.1"/>
    </source>
</evidence>
<dbReference type="GO" id="GO:0000172">
    <property type="term" value="C:ribonuclease MRP complex"/>
    <property type="evidence" value="ECO:0007669"/>
    <property type="project" value="InterPro"/>
</dbReference>
<dbReference type="InterPro" id="IPR047205">
    <property type="entry name" value="RMP1"/>
</dbReference>
<dbReference type="EMBL" id="SPNV01000098">
    <property type="protein sequence ID" value="KAF5861499.1"/>
    <property type="molecule type" value="Genomic_DNA"/>
</dbReference>
<dbReference type="GO" id="GO:0000466">
    <property type="term" value="P:maturation of 5.8S rRNA from tricistronic rRNA transcript (SSU-rRNA, 5.8S rRNA, LSU-rRNA)"/>
    <property type="evidence" value="ECO:0007669"/>
    <property type="project" value="TreeGrafter"/>
</dbReference>
<dbReference type="AlphaFoldDB" id="A0A8H6A7A7"/>
<dbReference type="PANTHER" id="PTHR37792">
    <property type="entry name" value="RIBONUCLEASE MRP PROTEIN SUBUNIT RMP1"/>
    <property type="match status" value="1"/>
</dbReference>
<protein>
    <submittedName>
        <fullName evidence="2">Uncharacterized protein</fullName>
    </submittedName>
</protein>